<reference evidence="2 3" key="1">
    <citation type="submission" date="2018-06" db="EMBL/GenBank/DDBJ databases">
        <authorList>
            <consortium name="Pathogen Informatics"/>
            <person name="Doyle S."/>
        </authorList>
    </citation>
    <scope>NUCLEOTIDE SEQUENCE [LARGE SCALE GENOMIC DNA]</scope>
    <source>
        <strain evidence="2 3">NCTC10684</strain>
    </source>
</reference>
<keyword evidence="1" id="KW-1133">Transmembrane helix</keyword>
<feature type="transmembrane region" description="Helical" evidence="1">
    <location>
        <begin position="35"/>
        <end position="53"/>
    </location>
</feature>
<feature type="transmembrane region" description="Helical" evidence="1">
    <location>
        <begin position="319"/>
        <end position="339"/>
    </location>
</feature>
<accession>A0A380WJY9</accession>
<keyword evidence="1" id="KW-0812">Transmembrane</keyword>
<feature type="transmembrane region" description="Helical" evidence="1">
    <location>
        <begin position="12"/>
        <end position="29"/>
    </location>
</feature>
<feature type="transmembrane region" description="Helical" evidence="1">
    <location>
        <begin position="289"/>
        <end position="307"/>
    </location>
</feature>
<feature type="transmembrane region" description="Helical" evidence="1">
    <location>
        <begin position="140"/>
        <end position="166"/>
    </location>
</feature>
<feature type="transmembrane region" description="Helical" evidence="1">
    <location>
        <begin position="246"/>
        <end position="269"/>
    </location>
</feature>
<dbReference type="RefSeq" id="WP_115731444.1">
    <property type="nucleotide sequence ID" value="NZ_UFSM01000001.1"/>
</dbReference>
<dbReference type="AlphaFoldDB" id="A0A380WJY9"/>
<feature type="transmembrane region" description="Helical" evidence="1">
    <location>
        <begin position="186"/>
        <end position="205"/>
    </location>
</feature>
<keyword evidence="1" id="KW-0472">Membrane</keyword>
<evidence type="ECO:0000313" key="2">
    <source>
        <dbReference type="EMBL" id="SUU89241.1"/>
    </source>
</evidence>
<evidence type="ECO:0000313" key="3">
    <source>
        <dbReference type="Proteomes" id="UP000254701"/>
    </source>
</evidence>
<sequence length="503" mass="55437">MNFRHAPSTISAKVGAALLLTLAADFLLFRQPLDISLFIFAALAAGAMIAFHARGPRPRPLALKIVLAALALAPLAENVSPLSVTVATLCLAAFVLSVSARLRSGPVNCLKRIAGFLLTIPGRLPFDIARLRKLAGHRKIWRLGSLTAWTLAVALGMVFVALFGIANPVIGYWMSLIDIRAIFNLLDVWRIAFWLVLAGIVWSFLRPRLPRWLPKWRLFTPRPIAEAQANLEPPAGLHQSIFGKAAILRALVVFNVIFALQTVLDGAYLWGGVDLPAGLTYAAYAHRGAYALIVTALLAAIFVLLALRPGSATSADRRVRGLVYLWSAQNFVLVISSILRLDLYVDAYSLTYWRVAAFVWMGLVATGIVLIMSRIALDKSNEWLFGANMLTLSAVLYVSCFVNFAAIIAHYNVSHSRAMDGGSELDWYYLRSLGPQAIPAIDVVLNRMGDTGAVARTSLVSRHYEADRFRERLQNWRAWSFRNFRLAAYLDQPSPLLSGTEPQ</sequence>
<proteinExistence type="predicted"/>
<gene>
    <name evidence="2" type="ORF">NCTC10684_02475</name>
</gene>
<organism evidence="2 3">
    <name type="scientific">Aminobacter aminovorans</name>
    <name type="common">Chelatobacter heintzii</name>
    <dbReference type="NCBI Taxonomy" id="83263"/>
    <lineage>
        <taxon>Bacteria</taxon>
        <taxon>Pseudomonadati</taxon>
        <taxon>Pseudomonadota</taxon>
        <taxon>Alphaproteobacteria</taxon>
        <taxon>Hyphomicrobiales</taxon>
        <taxon>Phyllobacteriaceae</taxon>
        <taxon>Aminobacter</taxon>
    </lineage>
</organism>
<dbReference type="Proteomes" id="UP000254701">
    <property type="component" value="Unassembled WGS sequence"/>
</dbReference>
<name>A0A380WJY9_AMIAI</name>
<feature type="transmembrane region" description="Helical" evidence="1">
    <location>
        <begin position="82"/>
        <end position="102"/>
    </location>
</feature>
<dbReference type="Pfam" id="PF13687">
    <property type="entry name" value="DUF4153"/>
    <property type="match status" value="1"/>
</dbReference>
<dbReference type="EMBL" id="UFSM01000001">
    <property type="protein sequence ID" value="SUU89241.1"/>
    <property type="molecule type" value="Genomic_DNA"/>
</dbReference>
<evidence type="ECO:0000256" key="1">
    <source>
        <dbReference type="SAM" id="Phobius"/>
    </source>
</evidence>
<feature type="transmembrane region" description="Helical" evidence="1">
    <location>
        <begin position="383"/>
        <end position="409"/>
    </location>
</feature>
<protein>
    <submittedName>
        <fullName evidence="2">Uncharacterized protein</fullName>
    </submittedName>
</protein>
<feature type="transmembrane region" description="Helical" evidence="1">
    <location>
        <begin position="351"/>
        <end position="371"/>
    </location>
</feature>
<dbReference type="InterPro" id="IPR025291">
    <property type="entry name" value="DUF4153"/>
</dbReference>